<dbReference type="EMBL" id="CP041372">
    <property type="protein sequence ID" value="QKS70254.1"/>
    <property type="molecule type" value="Genomic_DNA"/>
</dbReference>
<evidence type="ECO:0000313" key="3">
    <source>
        <dbReference type="Proteomes" id="UP000318138"/>
    </source>
</evidence>
<name>A0A859FCF9_9BACI</name>
<reference evidence="3" key="1">
    <citation type="submission" date="2019-07" db="EMBL/GenBank/DDBJ databases">
        <title>Bacillus alkalisoli sp. nov. isolated from saline soil.</title>
        <authorList>
            <person name="Sun J.-Q."/>
            <person name="Xu L."/>
        </authorList>
    </citation>
    <scope>NUCLEOTIDE SEQUENCE [LARGE SCALE GENOMIC DNA]</scope>
    <source>
        <strain evidence="3">M4U3P1</strain>
    </source>
</reference>
<dbReference type="Proteomes" id="UP000318138">
    <property type="component" value="Chromosome"/>
</dbReference>
<gene>
    <name evidence="2" type="ORF">FLK61_26195</name>
</gene>
<evidence type="ECO:0000256" key="1">
    <source>
        <dbReference type="SAM" id="MobiDB-lite"/>
    </source>
</evidence>
<accession>A0A859FCF9</accession>
<proteinExistence type="predicted"/>
<protein>
    <submittedName>
        <fullName evidence="2">Uncharacterized protein</fullName>
    </submittedName>
</protein>
<evidence type="ECO:0000313" key="2">
    <source>
        <dbReference type="EMBL" id="QKS70254.1"/>
    </source>
</evidence>
<dbReference type="RefSeq" id="WP_176008294.1">
    <property type="nucleotide sequence ID" value="NZ_CP041372.2"/>
</dbReference>
<feature type="compositionally biased region" description="Basic and acidic residues" evidence="1">
    <location>
        <begin position="1"/>
        <end position="12"/>
    </location>
</feature>
<dbReference type="AlphaFoldDB" id="A0A859FCF9"/>
<feature type="region of interest" description="Disordered" evidence="1">
    <location>
        <begin position="1"/>
        <end position="30"/>
    </location>
</feature>
<organism evidence="2 3">
    <name type="scientific">Paenalkalicoccus suaedae</name>
    <dbReference type="NCBI Taxonomy" id="2592382"/>
    <lineage>
        <taxon>Bacteria</taxon>
        <taxon>Bacillati</taxon>
        <taxon>Bacillota</taxon>
        <taxon>Bacilli</taxon>
        <taxon>Bacillales</taxon>
        <taxon>Bacillaceae</taxon>
        <taxon>Paenalkalicoccus</taxon>
    </lineage>
</organism>
<sequence length="116" mass="13460">MNEKEVKDEKVEPIIPLNESPKAKPKAQSKKVEQEAIEVKAEPKNEKVIYIGPTFNGIQQFTALEKVPESFKEVNEEHAFFKYLFVKFSDFPKARQNVFKTGTREYQLVEKAKEVI</sequence>
<keyword evidence="3" id="KW-1185">Reference proteome</keyword>
<dbReference type="KEGG" id="psua:FLK61_26195"/>